<dbReference type="PANTHER" id="PTHR43386">
    <property type="entry name" value="OLIGOPEPTIDE TRANSPORT SYSTEM PERMEASE PROTEIN APPC"/>
    <property type="match status" value="1"/>
</dbReference>
<dbReference type="PANTHER" id="PTHR43386:SF1">
    <property type="entry name" value="D,D-DIPEPTIDE TRANSPORT SYSTEM PERMEASE PROTEIN DDPC-RELATED"/>
    <property type="match status" value="1"/>
</dbReference>
<dbReference type="InterPro" id="IPR035906">
    <property type="entry name" value="MetI-like_sf"/>
</dbReference>
<name>A0A644WE11_9ZZZZ</name>
<sequence>MWQQSPSFVIGAVIVLAVIFVAVFPQVFTPVDPNVSNPSAMLLPPSALHWFGTDNYGRDLFARVVYGTRIDLLIGIGCVVVPFAFGSLLGLVAGYYGGRIDAIIMRILDVFMAFPFLVMVIAVVAILGSGTRNLLIAMWVVGWKEYTRLIRSEVMVAKQSEYVQSARTMGYSDLRIMLRHILPNVISTAIVYGASHIVMCMGTAASLSYLGIGVQPPTPEWGAIINGGKSFITTAWWITVIPGAVLALVGWGFSILGDGLSDLLRADGH</sequence>
<comment type="subcellular location">
    <subcellularLocation>
        <location evidence="1">Cell membrane</location>
        <topology evidence="1">Multi-pass membrane protein</topology>
    </subcellularLocation>
</comment>
<protein>
    <submittedName>
        <fullName evidence="9">Glutathione transport system permease protein GsiD</fullName>
    </submittedName>
</protein>
<feature type="transmembrane region" description="Helical" evidence="7">
    <location>
        <begin position="72"/>
        <end position="96"/>
    </location>
</feature>
<evidence type="ECO:0000259" key="8">
    <source>
        <dbReference type="PROSITE" id="PS50928"/>
    </source>
</evidence>
<dbReference type="AlphaFoldDB" id="A0A644WE11"/>
<keyword evidence="2" id="KW-0813">Transport</keyword>
<dbReference type="InterPro" id="IPR000515">
    <property type="entry name" value="MetI-like"/>
</dbReference>
<gene>
    <name evidence="9" type="primary">gsiD_17</name>
    <name evidence="9" type="ORF">SDC9_48330</name>
</gene>
<evidence type="ECO:0000256" key="2">
    <source>
        <dbReference type="ARBA" id="ARBA00022448"/>
    </source>
</evidence>
<evidence type="ECO:0000256" key="6">
    <source>
        <dbReference type="ARBA" id="ARBA00023136"/>
    </source>
</evidence>
<evidence type="ECO:0000256" key="5">
    <source>
        <dbReference type="ARBA" id="ARBA00022989"/>
    </source>
</evidence>
<feature type="transmembrane region" description="Helical" evidence="7">
    <location>
        <begin position="108"/>
        <end position="128"/>
    </location>
</feature>
<keyword evidence="3" id="KW-1003">Cell membrane</keyword>
<keyword evidence="4 7" id="KW-0812">Transmembrane</keyword>
<evidence type="ECO:0000256" key="1">
    <source>
        <dbReference type="ARBA" id="ARBA00004651"/>
    </source>
</evidence>
<proteinExistence type="predicted"/>
<dbReference type="Pfam" id="PF00528">
    <property type="entry name" value="BPD_transp_1"/>
    <property type="match status" value="1"/>
</dbReference>
<dbReference type="EMBL" id="VSSQ01000844">
    <property type="protein sequence ID" value="MPM02085.1"/>
    <property type="molecule type" value="Genomic_DNA"/>
</dbReference>
<dbReference type="CDD" id="cd06261">
    <property type="entry name" value="TM_PBP2"/>
    <property type="match status" value="1"/>
</dbReference>
<organism evidence="9">
    <name type="scientific">bioreactor metagenome</name>
    <dbReference type="NCBI Taxonomy" id="1076179"/>
    <lineage>
        <taxon>unclassified sequences</taxon>
        <taxon>metagenomes</taxon>
        <taxon>ecological metagenomes</taxon>
    </lineage>
</organism>
<dbReference type="GO" id="GO:0055085">
    <property type="term" value="P:transmembrane transport"/>
    <property type="evidence" value="ECO:0007669"/>
    <property type="project" value="InterPro"/>
</dbReference>
<evidence type="ECO:0000256" key="7">
    <source>
        <dbReference type="SAM" id="Phobius"/>
    </source>
</evidence>
<reference evidence="9" key="1">
    <citation type="submission" date="2019-08" db="EMBL/GenBank/DDBJ databases">
        <authorList>
            <person name="Kucharzyk K."/>
            <person name="Murdoch R.W."/>
            <person name="Higgins S."/>
            <person name="Loffler F."/>
        </authorList>
    </citation>
    <scope>NUCLEOTIDE SEQUENCE</scope>
</reference>
<comment type="caution">
    <text evidence="9">The sequence shown here is derived from an EMBL/GenBank/DDBJ whole genome shotgun (WGS) entry which is preliminary data.</text>
</comment>
<feature type="transmembrane region" description="Helical" evidence="7">
    <location>
        <begin position="231"/>
        <end position="253"/>
    </location>
</feature>
<feature type="domain" description="ABC transmembrane type-1" evidence="8">
    <location>
        <begin position="68"/>
        <end position="257"/>
    </location>
</feature>
<dbReference type="PROSITE" id="PS50928">
    <property type="entry name" value="ABC_TM1"/>
    <property type="match status" value="1"/>
</dbReference>
<dbReference type="GO" id="GO:0005886">
    <property type="term" value="C:plasma membrane"/>
    <property type="evidence" value="ECO:0007669"/>
    <property type="project" value="UniProtKB-SubCell"/>
</dbReference>
<evidence type="ECO:0000313" key="9">
    <source>
        <dbReference type="EMBL" id="MPM02085.1"/>
    </source>
</evidence>
<dbReference type="Gene3D" id="1.10.3720.10">
    <property type="entry name" value="MetI-like"/>
    <property type="match status" value="1"/>
</dbReference>
<accession>A0A644WE11</accession>
<keyword evidence="6 7" id="KW-0472">Membrane</keyword>
<dbReference type="SUPFAM" id="SSF161098">
    <property type="entry name" value="MetI-like"/>
    <property type="match status" value="1"/>
</dbReference>
<dbReference type="InterPro" id="IPR050366">
    <property type="entry name" value="BP-dependent_transpt_permease"/>
</dbReference>
<evidence type="ECO:0000256" key="4">
    <source>
        <dbReference type="ARBA" id="ARBA00022692"/>
    </source>
</evidence>
<evidence type="ECO:0000256" key="3">
    <source>
        <dbReference type="ARBA" id="ARBA00022475"/>
    </source>
</evidence>
<keyword evidence="5 7" id="KW-1133">Transmembrane helix</keyword>
<feature type="transmembrane region" description="Helical" evidence="7">
    <location>
        <begin position="7"/>
        <end position="28"/>
    </location>
</feature>